<keyword evidence="2 3" id="KW-0413">Isomerase</keyword>
<dbReference type="Proteomes" id="UP000186551">
    <property type="component" value="Unassembled WGS sequence"/>
</dbReference>
<dbReference type="HAMAP" id="MF_00170">
    <property type="entry name" value="Rib_5P_isom_A"/>
    <property type="match status" value="1"/>
</dbReference>
<dbReference type="InterPro" id="IPR037171">
    <property type="entry name" value="NagB/RpiA_transferase-like"/>
</dbReference>
<dbReference type="GO" id="GO:0005829">
    <property type="term" value="C:cytosol"/>
    <property type="evidence" value="ECO:0007669"/>
    <property type="project" value="TreeGrafter"/>
</dbReference>
<comment type="function">
    <text evidence="3">Catalyzes the reversible conversion of ribose-5-phosphate to ribulose 5-phosphate.</text>
</comment>
<dbReference type="PANTHER" id="PTHR11934:SF0">
    <property type="entry name" value="RIBOSE-5-PHOSPHATE ISOMERASE"/>
    <property type="match status" value="1"/>
</dbReference>
<dbReference type="GO" id="GO:0009052">
    <property type="term" value="P:pentose-phosphate shunt, non-oxidative branch"/>
    <property type="evidence" value="ECO:0007669"/>
    <property type="project" value="UniProtKB-UniRule"/>
</dbReference>
<dbReference type="OrthoDB" id="5870696at2"/>
<gene>
    <name evidence="3" type="primary">rpiA</name>
    <name evidence="4" type="ORF">A3841_18175</name>
</gene>
<dbReference type="InterPro" id="IPR020672">
    <property type="entry name" value="Ribose5P_isomerase_typA_subgr"/>
</dbReference>
<accession>A0A1Q5PDF6</accession>
<dbReference type="EC" id="5.3.1.6" evidence="3"/>
<dbReference type="SUPFAM" id="SSF75445">
    <property type="entry name" value="D-ribose-5-phosphate isomerase (RpiA), lid domain"/>
    <property type="match status" value="1"/>
</dbReference>
<dbReference type="NCBIfam" id="TIGR00021">
    <property type="entry name" value="rpiA"/>
    <property type="match status" value="1"/>
</dbReference>
<dbReference type="SUPFAM" id="SSF100950">
    <property type="entry name" value="NagB/RpiA/CoA transferase-like"/>
    <property type="match status" value="1"/>
</dbReference>
<evidence type="ECO:0000256" key="3">
    <source>
        <dbReference type="HAMAP-Rule" id="MF_00170"/>
    </source>
</evidence>
<comment type="pathway">
    <text evidence="3">Carbohydrate degradation; pentose phosphate pathway; D-ribose 5-phosphate from D-ribulose 5-phosphate (non-oxidative stage): step 1/1.</text>
</comment>
<keyword evidence="5" id="KW-1185">Reference proteome</keyword>
<sequence>MEAKRAAAERAVSYVTDGMVVGLGTGSTANWAIRALGEGVKAGLRIKAVASSVASEQLALEAGIAITDFSALSRIDVTIDGADEVDPEANLIKGGSGALLREKILAYNSRQFIVVVDEAKLVDTLGKFPLPVEIAPFAAALTLRQLQRLGCQASIRHQGGERFVTDNANLVADCSFGIIASPGKLYEQLALLPGVMEQGLFLQPMVSRLIIGYLDGRVEDRWLQR</sequence>
<feature type="active site" description="Proton acceptor" evidence="3">
    <location>
        <position position="102"/>
    </location>
</feature>
<dbReference type="RefSeq" id="WP_073852361.1">
    <property type="nucleotide sequence ID" value="NZ_LVWA01000005.1"/>
</dbReference>
<dbReference type="UniPathway" id="UPA00115">
    <property type="reaction ID" value="UER00412"/>
</dbReference>
<evidence type="ECO:0000256" key="2">
    <source>
        <dbReference type="ARBA" id="ARBA00023235"/>
    </source>
</evidence>
<dbReference type="CDD" id="cd01398">
    <property type="entry name" value="RPI_A"/>
    <property type="match status" value="1"/>
</dbReference>
<feature type="binding site" evidence="3">
    <location>
        <begin position="25"/>
        <end position="28"/>
    </location>
    <ligand>
        <name>substrate</name>
    </ligand>
</feature>
<comment type="caution">
    <text evidence="4">The sequence shown here is derived from an EMBL/GenBank/DDBJ whole genome shotgun (WGS) entry which is preliminary data.</text>
</comment>
<proteinExistence type="inferred from homology"/>
<name>A0A1Q5PDF6_9BACT</name>
<evidence type="ECO:0000256" key="1">
    <source>
        <dbReference type="ARBA" id="ARBA00001713"/>
    </source>
</evidence>
<dbReference type="GO" id="GO:0006014">
    <property type="term" value="P:D-ribose metabolic process"/>
    <property type="evidence" value="ECO:0007669"/>
    <property type="project" value="TreeGrafter"/>
</dbReference>
<reference evidence="4 5" key="1">
    <citation type="submission" date="2016-03" db="EMBL/GenBank/DDBJ databases">
        <title>Genome sequence of Pontibacter sp. nov., of the family cytophagaceae, isolated from marine sediment of the Yellow Sea, China.</title>
        <authorList>
            <person name="Zhang G."/>
            <person name="Zhang R."/>
        </authorList>
    </citation>
    <scope>NUCLEOTIDE SEQUENCE [LARGE SCALE GENOMIC DNA]</scope>
    <source>
        <strain evidence="4 5">S10-8</strain>
    </source>
</reference>
<dbReference type="Gene3D" id="3.30.70.260">
    <property type="match status" value="1"/>
</dbReference>
<dbReference type="InterPro" id="IPR004788">
    <property type="entry name" value="Ribose5P_isomerase_type_A"/>
</dbReference>
<comment type="similarity">
    <text evidence="3">Belongs to the ribose 5-phosphate isomerase family.</text>
</comment>
<dbReference type="GO" id="GO:0004751">
    <property type="term" value="F:ribose-5-phosphate isomerase activity"/>
    <property type="evidence" value="ECO:0007669"/>
    <property type="project" value="UniProtKB-UniRule"/>
</dbReference>
<feature type="binding site" evidence="3">
    <location>
        <position position="120"/>
    </location>
    <ligand>
        <name>substrate</name>
    </ligand>
</feature>
<dbReference type="NCBIfam" id="NF001924">
    <property type="entry name" value="PRK00702.1"/>
    <property type="match status" value="1"/>
</dbReference>
<feature type="binding site" evidence="3">
    <location>
        <begin position="80"/>
        <end position="83"/>
    </location>
    <ligand>
        <name>substrate</name>
    </ligand>
</feature>
<dbReference type="Gene3D" id="3.40.50.1360">
    <property type="match status" value="1"/>
</dbReference>
<dbReference type="AlphaFoldDB" id="A0A1Q5PDF6"/>
<dbReference type="EMBL" id="LVWA01000005">
    <property type="protein sequence ID" value="OKL40256.1"/>
    <property type="molecule type" value="Genomic_DNA"/>
</dbReference>
<evidence type="ECO:0000313" key="5">
    <source>
        <dbReference type="Proteomes" id="UP000186551"/>
    </source>
</evidence>
<comment type="catalytic activity">
    <reaction evidence="1 3">
        <text>aldehydo-D-ribose 5-phosphate = D-ribulose 5-phosphate</text>
        <dbReference type="Rhea" id="RHEA:14657"/>
        <dbReference type="ChEBI" id="CHEBI:58121"/>
        <dbReference type="ChEBI" id="CHEBI:58273"/>
        <dbReference type="EC" id="5.3.1.6"/>
    </reaction>
</comment>
<organism evidence="4 5">
    <name type="scientific">Pontibacter flavimaris</name>
    <dbReference type="NCBI Taxonomy" id="1797110"/>
    <lineage>
        <taxon>Bacteria</taxon>
        <taxon>Pseudomonadati</taxon>
        <taxon>Bacteroidota</taxon>
        <taxon>Cytophagia</taxon>
        <taxon>Cytophagales</taxon>
        <taxon>Hymenobacteraceae</taxon>
        <taxon>Pontibacter</taxon>
    </lineage>
</organism>
<dbReference type="PANTHER" id="PTHR11934">
    <property type="entry name" value="RIBOSE-5-PHOSPHATE ISOMERASE"/>
    <property type="match status" value="1"/>
</dbReference>
<dbReference type="STRING" id="1797110.A3841_18175"/>
<comment type="caution">
    <text evidence="3">Lacks conserved residue(s) required for the propagation of feature annotation.</text>
</comment>
<dbReference type="Pfam" id="PF06026">
    <property type="entry name" value="Rib_5-P_isom_A"/>
    <property type="match status" value="1"/>
</dbReference>
<protein>
    <recommendedName>
        <fullName evidence="3">Ribose-5-phosphate isomerase A</fullName>
        <ecNumber evidence="3">5.3.1.6</ecNumber>
    </recommendedName>
    <alternativeName>
        <fullName evidence="3">Phosphoriboisomerase A</fullName>
        <shortName evidence="3">PRI</shortName>
    </alternativeName>
</protein>
<dbReference type="FunFam" id="3.40.50.1360:FF:000001">
    <property type="entry name" value="Ribose-5-phosphate isomerase A"/>
    <property type="match status" value="1"/>
</dbReference>
<evidence type="ECO:0000313" key="4">
    <source>
        <dbReference type="EMBL" id="OKL40256.1"/>
    </source>
</evidence>
<comment type="subunit">
    <text evidence="3">Homodimer.</text>
</comment>